<protein>
    <recommendedName>
        <fullName evidence="2">Knl1 C-terminal RWD domain-containing protein</fullName>
    </recommendedName>
</protein>
<dbReference type="OMA" id="FEITFSL"/>
<evidence type="ECO:0000313" key="4">
    <source>
        <dbReference type="Proteomes" id="UP000288216"/>
    </source>
</evidence>
<dbReference type="PANTHER" id="PTHR16520">
    <property type="entry name" value="KINETOCHORE SCAFFOLD 1"/>
    <property type="match status" value="1"/>
</dbReference>
<proteinExistence type="predicted"/>
<feature type="domain" description="Knl1 C-terminal RWD" evidence="2">
    <location>
        <begin position="31"/>
        <end position="183"/>
    </location>
</feature>
<dbReference type="GO" id="GO:0034501">
    <property type="term" value="P:protein localization to kinetochore"/>
    <property type="evidence" value="ECO:0007669"/>
    <property type="project" value="InterPro"/>
</dbReference>
<dbReference type="Pfam" id="PF18210">
    <property type="entry name" value="Knl1_RWD_C"/>
    <property type="match status" value="1"/>
</dbReference>
<comment type="caution">
    <text evidence="3">The sequence shown here is derived from an EMBL/GenBank/DDBJ whole genome shotgun (WGS) entry which is preliminary data.</text>
</comment>
<dbReference type="STRING" id="75743.A0A401PRF5"/>
<dbReference type="InterPro" id="IPR040850">
    <property type="entry name" value="Knl1_RWD_C"/>
</dbReference>
<evidence type="ECO:0000259" key="2">
    <source>
        <dbReference type="Pfam" id="PF18210"/>
    </source>
</evidence>
<dbReference type="OrthoDB" id="6132334at2759"/>
<dbReference type="EMBL" id="BFAA01009951">
    <property type="protein sequence ID" value="GCB75690.1"/>
    <property type="molecule type" value="Genomic_DNA"/>
</dbReference>
<dbReference type="AlphaFoldDB" id="A0A401PRF5"/>
<dbReference type="CDD" id="cd22817">
    <property type="entry name" value="DRWD-N_Knl1"/>
    <property type="match status" value="1"/>
</dbReference>
<evidence type="ECO:0000313" key="3">
    <source>
        <dbReference type="EMBL" id="GCB75690.1"/>
    </source>
</evidence>
<feature type="coiled-coil region" evidence="1">
    <location>
        <begin position="19"/>
        <end position="53"/>
    </location>
</feature>
<reference evidence="3 4" key="1">
    <citation type="journal article" date="2018" name="Nat. Ecol. Evol.">
        <title>Shark genomes provide insights into elasmobranch evolution and the origin of vertebrates.</title>
        <authorList>
            <person name="Hara Y"/>
            <person name="Yamaguchi K"/>
            <person name="Onimaru K"/>
            <person name="Kadota M"/>
            <person name="Koyanagi M"/>
            <person name="Keeley SD"/>
            <person name="Tatsumi K"/>
            <person name="Tanaka K"/>
            <person name="Motone F"/>
            <person name="Kageyama Y"/>
            <person name="Nozu R"/>
            <person name="Adachi N"/>
            <person name="Nishimura O"/>
            <person name="Nakagawa R"/>
            <person name="Tanegashima C"/>
            <person name="Kiyatake I"/>
            <person name="Matsumoto R"/>
            <person name="Murakumo K"/>
            <person name="Nishida K"/>
            <person name="Terakita A"/>
            <person name="Kuratani S"/>
            <person name="Sato K"/>
            <person name="Hyodo S Kuraku.S."/>
        </authorList>
    </citation>
    <scope>NUCLEOTIDE SEQUENCE [LARGE SCALE GENOMIC DNA]</scope>
</reference>
<dbReference type="Proteomes" id="UP000288216">
    <property type="component" value="Unassembled WGS sequence"/>
</dbReference>
<dbReference type="GO" id="GO:0005634">
    <property type="term" value="C:nucleus"/>
    <property type="evidence" value="ECO:0007669"/>
    <property type="project" value="TreeGrafter"/>
</dbReference>
<keyword evidence="4" id="KW-1185">Reference proteome</keyword>
<sequence length="287" mass="33369">NLDHLGECCADVIDNDESMKQLEQTVTNGCEELKKLQEEHRDMESQLAKVLAEKELKEKTANLCNLKEEFQELLEWTLFLYQDEQAVYQFLYESLELTLKFGEPENAGGVVSLGEKCRKILDLNLESVLDEDEAPLQSKLVHDLIMTYWKSRGSWHNVYTNESQLPMFLLDMSLVVSRYRLLGDELEYFLNWGSKFGILKTEIQPMDVKYLFTSYDALSKFELTFHLKPSYPWGPLQFTFNSWFGNISGEHINEVLLTVKPGPKYLTRIVKSLFLMLLIIPGALRFR</sequence>
<evidence type="ECO:0000256" key="1">
    <source>
        <dbReference type="SAM" id="Coils"/>
    </source>
</evidence>
<dbReference type="InterPro" id="IPR037388">
    <property type="entry name" value="Blinkin"/>
</dbReference>
<keyword evidence="1" id="KW-0175">Coiled coil</keyword>
<organism evidence="3 4">
    <name type="scientific">Scyliorhinus torazame</name>
    <name type="common">Cloudy catshark</name>
    <name type="synonym">Catulus torazame</name>
    <dbReference type="NCBI Taxonomy" id="75743"/>
    <lineage>
        <taxon>Eukaryota</taxon>
        <taxon>Metazoa</taxon>
        <taxon>Chordata</taxon>
        <taxon>Craniata</taxon>
        <taxon>Vertebrata</taxon>
        <taxon>Chondrichthyes</taxon>
        <taxon>Elasmobranchii</taxon>
        <taxon>Galeomorphii</taxon>
        <taxon>Galeoidea</taxon>
        <taxon>Carcharhiniformes</taxon>
        <taxon>Scyliorhinidae</taxon>
        <taxon>Scyliorhinus</taxon>
    </lineage>
</organism>
<accession>A0A401PRF5</accession>
<dbReference type="PANTHER" id="PTHR16520:SF3">
    <property type="entry name" value="KINETOCHORE SCAFFOLD 1"/>
    <property type="match status" value="1"/>
</dbReference>
<dbReference type="GO" id="GO:0008608">
    <property type="term" value="P:attachment of spindle microtubules to kinetochore"/>
    <property type="evidence" value="ECO:0007669"/>
    <property type="project" value="InterPro"/>
</dbReference>
<feature type="non-terminal residue" evidence="3">
    <location>
        <position position="1"/>
    </location>
</feature>
<gene>
    <name evidence="3" type="ORF">scyTo_0016462</name>
</gene>
<name>A0A401PRF5_SCYTO</name>